<dbReference type="GO" id="GO:0005615">
    <property type="term" value="C:extracellular space"/>
    <property type="evidence" value="ECO:0007669"/>
    <property type="project" value="TreeGrafter"/>
</dbReference>
<dbReference type="PANTHER" id="PTHR12236">
    <property type="entry name" value="STRUCTURAL CONTITUENT OF CUTICLE"/>
    <property type="match status" value="1"/>
</dbReference>
<dbReference type="EMBL" id="JAWQEG010003688">
    <property type="protein sequence ID" value="KAK3864963.1"/>
    <property type="molecule type" value="Genomic_DNA"/>
</dbReference>
<evidence type="ECO:0000256" key="2">
    <source>
        <dbReference type="PROSITE-ProRule" id="PRU00497"/>
    </source>
</evidence>
<feature type="compositionally biased region" description="Basic residues" evidence="3">
    <location>
        <begin position="147"/>
        <end position="169"/>
    </location>
</feature>
<dbReference type="PRINTS" id="PR00947">
    <property type="entry name" value="CUTICLE"/>
</dbReference>
<dbReference type="InterPro" id="IPR031311">
    <property type="entry name" value="CHIT_BIND_RR_consensus"/>
</dbReference>
<accession>A0AAE1F1J7</accession>
<dbReference type="InterPro" id="IPR051217">
    <property type="entry name" value="Insect_Cuticle_Struc_Prot"/>
</dbReference>
<dbReference type="PROSITE" id="PS00233">
    <property type="entry name" value="CHIT_BIND_RR_1"/>
    <property type="match status" value="1"/>
</dbReference>
<sequence>MGEREMGERRVGEREMRERRVRDRRVSVLVLVVVAASTIASPSDPYHQPTYKPVPIPYKFSYGVKDDYAGADFGQNEDSDGNTVKGSYTVQLPDGRKQTVKYVADHYNGYQANVEYYGEAQYPHQYGPAVTFKPSGGSISIPTHRSPNVHHPRQHPHCHTSHPPSHRQQRQPNPHTTHSQHHSSNFPIPNMSPVNTTDPRARLSRLKYRRVTSKRSSMFLASYSLYVLTQAYH</sequence>
<protein>
    <submittedName>
        <fullName evidence="4">Uncharacterized protein</fullName>
    </submittedName>
</protein>
<dbReference type="GO" id="GO:0031012">
    <property type="term" value="C:extracellular matrix"/>
    <property type="evidence" value="ECO:0007669"/>
    <property type="project" value="TreeGrafter"/>
</dbReference>
<proteinExistence type="predicted"/>
<dbReference type="PROSITE" id="PS51155">
    <property type="entry name" value="CHIT_BIND_RR_2"/>
    <property type="match status" value="1"/>
</dbReference>
<reference evidence="4" key="1">
    <citation type="submission" date="2023-10" db="EMBL/GenBank/DDBJ databases">
        <title>Genome assemblies of two species of porcelain crab, Petrolisthes cinctipes and Petrolisthes manimaculis (Anomura: Porcellanidae).</title>
        <authorList>
            <person name="Angst P."/>
        </authorList>
    </citation>
    <scope>NUCLEOTIDE SEQUENCE</scope>
    <source>
        <strain evidence="4">PB745_01</strain>
        <tissue evidence="4">Gill</tissue>
    </source>
</reference>
<gene>
    <name evidence="4" type="ORF">Pcinc_029395</name>
</gene>
<comment type="caution">
    <text evidence="4">The sequence shown here is derived from an EMBL/GenBank/DDBJ whole genome shotgun (WGS) entry which is preliminary data.</text>
</comment>
<dbReference type="Pfam" id="PF00379">
    <property type="entry name" value="Chitin_bind_4"/>
    <property type="match status" value="1"/>
</dbReference>
<evidence type="ECO:0000256" key="1">
    <source>
        <dbReference type="ARBA" id="ARBA00022460"/>
    </source>
</evidence>
<dbReference type="GO" id="GO:0042302">
    <property type="term" value="F:structural constituent of cuticle"/>
    <property type="evidence" value="ECO:0007669"/>
    <property type="project" value="UniProtKB-UniRule"/>
</dbReference>
<feature type="region of interest" description="Disordered" evidence="3">
    <location>
        <begin position="128"/>
        <end position="202"/>
    </location>
</feature>
<feature type="compositionally biased region" description="Polar residues" evidence="3">
    <location>
        <begin position="170"/>
        <end position="198"/>
    </location>
</feature>
<dbReference type="PANTHER" id="PTHR12236:SF79">
    <property type="entry name" value="CUTICULAR PROTEIN 50CB-RELATED"/>
    <property type="match status" value="1"/>
</dbReference>
<dbReference type="Proteomes" id="UP001286313">
    <property type="component" value="Unassembled WGS sequence"/>
</dbReference>
<dbReference type="AlphaFoldDB" id="A0AAE1F1J7"/>
<feature type="compositionally biased region" description="Polar residues" evidence="3">
    <location>
        <begin position="137"/>
        <end position="146"/>
    </location>
</feature>
<organism evidence="4 5">
    <name type="scientific">Petrolisthes cinctipes</name>
    <name type="common">Flat porcelain crab</name>
    <dbReference type="NCBI Taxonomy" id="88211"/>
    <lineage>
        <taxon>Eukaryota</taxon>
        <taxon>Metazoa</taxon>
        <taxon>Ecdysozoa</taxon>
        <taxon>Arthropoda</taxon>
        <taxon>Crustacea</taxon>
        <taxon>Multicrustacea</taxon>
        <taxon>Malacostraca</taxon>
        <taxon>Eumalacostraca</taxon>
        <taxon>Eucarida</taxon>
        <taxon>Decapoda</taxon>
        <taxon>Pleocyemata</taxon>
        <taxon>Anomura</taxon>
        <taxon>Galatheoidea</taxon>
        <taxon>Porcellanidae</taxon>
        <taxon>Petrolisthes</taxon>
    </lineage>
</organism>
<keyword evidence="5" id="KW-1185">Reference proteome</keyword>
<dbReference type="InterPro" id="IPR000618">
    <property type="entry name" value="Insect_cuticle"/>
</dbReference>
<name>A0AAE1F1J7_PETCI</name>
<evidence type="ECO:0000313" key="4">
    <source>
        <dbReference type="EMBL" id="KAK3864963.1"/>
    </source>
</evidence>
<evidence type="ECO:0000256" key="3">
    <source>
        <dbReference type="SAM" id="MobiDB-lite"/>
    </source>
</evidence>
<keyword evidence="1 2" id="KW-0193">Cuticle</keyword>
<evidence type="ECO:0000313" key="5">
    <source>
        <dbReference type="Proteomes" id="UP001286313"/>
    </source>
</evidence>